<keyword evidence="14" id="KW-1185">Reference proteome</keyword>
<dbReference type="GO" id="GO:0047560">
    <property type="term" value="F:3-dehydrosphinganine reductase activity"/>
    <property type="evidence" value="ECO:0007669"/>
    <property type="project" value="UniProtKB-EC"/>
</dbReference>
<dbReference type="RefSeq" id="XP_022505663.1">
    <property type="nucleotide sequence ID" value="XM_022638698.1"/>
</dbReference>
<sequence>MSTIVSPDTLEIDARQVEIVRVVVHTSEPAGPTTGDNYWSIYLVLVGSQGSFQINMRAEPGFIDGILEWTRQLYLLSTSAIRKWDFPRAKFFRVCDVAKHIRDACRFRYDMSGGGPGCRYWSRNLCEGDRVPLMSSDWWSQGTSPTLTVSAVIVLLSTLLVARMLFSSKNHFPVEGLTAVVTGGSQGLGLALAQELSARGANVVIVAQNVPKLETAVTTLASRAKNAQSQRFLSLSFDLRAPESAPKILEEIKTWNNGEAPDLIFCCAGHCYPSFFADAPVDKLKDQMDTVYWSSAWMAHAAINMWKTPSPKASGDENKSASRPRPTRHLIFTSSVLALFPVAGYSPYSPCKAAMRALADSLNQEVEVYNGSRQNPSSGPVPDADMKVHIVFPMGIISPGLDNENKIKPSLTMQLEKDDKPQQPEEIAKIVLRRLGAGDFMISTMFLGHLMRGCGMSGSVRSNISSQSAKTGANRRA</sequence>
<accession>A0A178DHI2</accession>
<dbReference type="SUPFAM" id="SSF51735">
    <property type="entry name" value="NAD(P)-binding Rossmann-fold domains"/>
    <property type="match status" value="1"/>
</dbReference>
<evidence type="ECO:0000259" key="12">
    <source>
        <dbReference type="Pfam" id="PF24968"/>
    </source>
</evidence>
<dbReference type="GO" id="GO:0030148">
    <property type="term" value="P:sphingolipid biosynthetic process"/>
    <property type="evidence" value="ECO:0007669"/>
    <property type="project" value="InterPro"/>
</dbReference>
<evidence type="ECO:0000256" key="8">
    <source>
        <dbReference type="ARBA" id="ARBA00023098"/>
    </source>
</evidence>
<evidence type="ECO:0000313" key="13">
    <source>
        <dbReference type="EMBL" id="OAL40651.1"/>
    </source>
</evidence>
<proteinExistence type="predicted"/>
<evidence type="ECO:0000256" key="10">
    <source>
        <dbReference type="ARBA" id="ARBA00044737"/>
    </source>
</evidence>
<dbReference type="EMBL" id="LVCJ01000001">
    <property type="protein sequence ID" value="OAL40651.1"/>
    <property type="molecule type" value="Genomic_DNA"/>
</dbReference>
<dbReference type="PRINTS" id="PR00081">
    <property type="entry name" value="GDHRDH"/>
</dbReference>
<dbReference type="Pfam" id="PF00106">
    <property type="entry name" value="adh_short"/>
    <property type="match status" value="1"/>
</dbReference>
<dbReference type="Gene3D" id="3.40.50.720">
    <property type="entry name" value="NAD(P)-binding Rossmann-like Domain"/>
    <property type="match status" value="1"/>
</dbReference>
<dbReference type="InterPro" id="IPR045022">
    <property type="entry name" value="KDSR-like"/>
</dbReference>
<name>A0A178DHI2_9EURO</name>
<dbReference type="InterPro" id="IPR036291">
    <property type="entry name" value="NAD(P)-bd_dom_sf"/>
</dbReference>
<protein>
    <recommendedName>
        <fullName evidence="9">3-dehydrosphinganine reductase</fullName>
        <ecNumber evidence="9">1.1.1.102</ecNumber>
    </recommendedName>
</protein>
<dbReference type="AlphaFoldDB" id="A0A178DHI2"/>
<dbReference type="GO" id="GO:0006666">
    <property type="term" value="P:3-keto-sphinganine metabolic process"/>
    <property type="evidence" value="ECO:0007669"/>
    <property type="project" value="InterPro"/>
</dbReference>
<comment type="catalytic activity">
    <reaction evidence="11">
        <text>sphinganine + NADP(+) = 3-oxosphinganine + NADPH + H(+)</text>
        <dbReference type="Rhea" id="RHEA:22640"/>
        <dbReference type="ChEBI" id="CHEBI:15378"/>
        <dbReference type="ChEBI" id="CHEBI:57783"/>
        <dbReference type="ChEBI" id="CHEBI:57817"/>
        <dbReference type="ChEBI" id="CHEBI:58299"/>
        <dbReference type="ChEBI" id="CHEBI:58349"/>
        <dbReference type="EC" id="1.1.1.102"/>
    </reaction>
    <physiologicalReaction direction="right-to-left" evidence="11">
        <dbReference type="Rhea" id="RHEA:22642"/>
    </physiologicalReaction>
</comment>
<evidence type="ECO:0000256" key="3">
    <source>
        <dbReference type="ARBA" id="ARBA00004991"/>
    </source>
</evidence>
<evidence type="ECO:0000256" key="2">
    <source>
        <dbReference type="ARBA" id="ARBA00004760"/>
    </source>
</evidence>
<organism evidence="13 14">
    <name type="scientific">Fonsecaea nubica</name>
    <dbReference type="NCBI Taxonomy" id="856822"/>
    <lineage>
        <taxon>Eukaryota</taxon>
        <taxon>Fungi</taxon>
        <taxon>Dikarya</taxon>
        <taxon>Ascomycota</taxon>
        <taxon>Pezizomycotina</taxon>
        <taxon>Eurotiomycetes</taxon>
        <taxon>Chaetothyriomycetidae</taxon>
        <taxon>Chaetothyriales</taxon>
        <taxon>Herpotrichiellaceae</taxon>
        <taxon>Fonsecaea</taxon>
    </lineage>
</organism>
<keyword evidence="7" id="KW-0560">Oxidoreductase</keyword>
<evidence type="ECO:0000256" key="6">
    <source>
        <dbReference type="ARBA" id="ARBA00022919"/>
    </source>
</evidence>
<feature type="domain" description="DUF7770" evidence="12">
    <location>
        <begin position="20"/>
        <end position="125"/>
    </location>
</feature>
<comment type="pathway">
    <text evidence="2">Lipid metabolism; sphingolipid metabolism.</text>
</comment>
<evidence type="ECO:0000256" key="11">
    <source>
        <dbReference type="ARBA" id="ARBA00048930"/>
    </source>
</evidence>
<evidence type="ECO:0000256" key="5">
    <source>
        <dbReference type="ARBA" id="ARBA00022857"/>
    </source>
</evidence>
<gene>
    <name evidence="13" type="ORF">AYO20_00387</name>
</gene>
<dbReference type="GeneID" id="34583814"/>
<evidence type="ECO:0000313" key="14">
    <source>
        <dbReference type="Proteomes" id="UP000185904"/>
    </source>
</evidence>
<dbReference type="PANTHER" id="PTHR43550">
    <property type="entry name" value="3-KETODIHYDROSPHINGOSINE REDUCTASE"/>
    <property type="match status" value="1"/>
</dbReference>
<dbReference type="PANTHER" id="PTHR43550:SF3">
    <property type="entry name" value="3-KETODIHYDROSPHINGOSINE REDUCTASE"/>
    <property type="match status" value="1"/>
</dbReference>
<keyword evidence="6" id="KW-0746">Sphingolipid metabolism</keyword>
<comment type="function">
    <text evidence="10">Catalyzes the reduction of 3'-oxosphinganine (3-ketodihydrosphingosine/KDS) to sphinganine (dihydrosphingosine/DHS), the second step of de novo sphingolipid biosynthesis.</text>
</comment>
<dbReference type="Pfam" id="PF24968">
    <property type="entry name" value="DUF7770"/>
    <property type="match status" value="1"/>
</dbReference>
<comment type="caution">
    <text evidence="13">The sequence shown here is derived from an EMBL/GenBank/DDBJ whole genome shotgun (WGS) entry which is preliminary data.</text>
</comment>
<reference evidence="13 14" key="1">
    <citation type="submission" date="2016-03" db="EMBL/GenBank/DDBJ databases">
        <title>The draft genome sequence of Fonsecaea nubica causative agent of cutaneous subcutaneous infection in human host.</title>
        <authorList>
            <person name="Costa F."/>
            <person name="Sybren D.H."/>
            <person name="Raittz R.T."/>
            <person name="Weiss V.A."/>
            <person name="Leao A.C."/>
            <person name="Gomes R."/>
            <person name="De Souza E.M."/>
            <person name="Pedrosa F.O."/>
            <person name="Steffens M.B."/>
            <person name="Bombassaro A."/>
            <person name="Tadra-Sfeir M.Z."/>
            <person name="Moreno L.F."/>
            <person name="Najafzadeh M.J."/>
            <person name="Felipe M.S."/>
            <person name="Teixeira M."/>
            <person name="Sun J."/>
            <person name="Xi L."/>
            <person name="Castro M.A."/>
            <person name="Vicente V.A."/>
        </authorList>
    </citation>
    <scope>NUCLEOTIDE SEQUENCE [LARGE SCALE GENOMIC DNA]</scope>
    <source>
        <strain evidence="13 14">CBS 269.64</strain>
    </source>
</reference>
<dbReference type="EC" id="1.1.1.102" evidence="9"/>
<dbReference type="OrthoDB" id="10267115at2759"/>
<dbReference type="Proteomes" id="UP000185904">
    <property type="component" value="Unassembled WGS sequence"/>
</dbReference>
<comment type="pathway">
    <text evidence="3">Sphingolipid metabolism.</text>
</comment>
<keyword evidence="4" id="KW-0256">Endoplasmic reticulum</keyword>
<dbReference type="GO" id="GO:0005789">
    <property type="term" value="C:endoplasmic reticulum membrane"/>
    <property type="evidence" value="ECO:0007669"/>
    <property type="project" value="TreeGrafter"/>
</dbReference>
<comment type="subcellular location">
    <subcellularLocation>
        <location evidence="1">Endoplasmic reticulum</location>
    </subcellularLocation>
</comment>
<evidence type="ECO:0000256" key="1">
    <source>
        <dbReference type="ARBA" id="ARBA00004240"/>
    </source>
</evidence>
<dbReference type="InterPro" id="IPR002347">
    <property type="entry name" value="SDR_fam"/>
</dbReference>
<keyword evidence="5" id="KW-0521">NADP</keyword>
<evidence type="ECO:0000256" key="7">
    <source>
        <dbReference type="ARBA" id="ARBA00023002"/>
    </source>
</evidence>
<keyword evidence="8" id="KW-0443">Lipid metabolism</keyword>
<dbReference type="InterPro" id="IPR056672">
    <property type="entry name" value="DUF7770"/>
</dbReference>
<dbReference type="CDD" id="cd08939">
    <property type="entry name" value="KDSR-like_SDR_c"/>
    <property type="match status" value="1"/>
</dbReference>
<evidence type="ECO:0000256" key="4">
    <source>
        <dbReference type="ARBA" id="ARBA00022824"/>
    </source>
</evidence>
<evidence type="ECO:0000256" key="9">
    <source>
        <dbReference type="ARBA" id="ARBA00026112"/>
    </source>
</evidence>